<dbReference type="InterPro" id="IPR052081">
    <property type="entry name" value="Dispatched_Hh_regulator"/>
</dbReference>
<keyword evidence="5" id="KW-0325">Glycoprotein</keyword>
<evidence type="ECO:0000313" key="9">
    <source>
        <dbReference type="EMBL" id="CAJ0591502.1"/>
    </source>
</evidence>
<organism evidence="9 10">
    <name type="scientific">Cylicocyclus nassatus</name>
    <name type="common">Nematode worm</name>
    <dbReference type="NCBI Taxonomy" id="53992"/>
    <lineage>
        <taxon>Eukaryota</taxon>
        <taxon>Metazoa</taxon>
        <taxon>Ecdysozoa</taxon>
        <taxon>Nematoda</taxon>
        <taxon>Chromadorea</taxon>
        <taxon>Rhabditida</taxon>
        <taxon>Rhabditina</taxon>
        <taxon>Rhabditomorpha</taxon>
        <taxon>Strongyloidea</taxon>
        <taxon>Strongylidae</taxon>
        <taxon>Cylicocyclus</taxon>
    </lineage>
</organism>
<reference evidence="9" key="1">
    <citation type="submission" date="2023-07" db="EMBL/GenBank/DDBJ databases">
        <authorList>
            <consortium name="CYATHOMIX"/>
        </authorList>
    </citation>
    <scope>NUCLEOTIDE SEQUENCE</scope>
    <source>
        <strain evidence="9">N/A</strain>
    </source>
</reference>
<comment type="subcellular location">
    <subcellularLocation>
        <location evidence="1">Membrane</location>
        <topology evidence="1">Multi-pass membrane protein</topology>
    </subcellularLocation>
</comment>
<evidence type="ECO:0000259" key="8">
    <source>
        <dbReference type="PROSITE" id="PS50156"/>
    </source>
</evidence>
<feature type="transmembrane region" description="Helical" evidence="7">
    <location>
        <begin position="569"/>
        <end position="588"/>
    </location>
</feature>
<protein>
    <recommendedName>
        <fullName evidence="8">SSD domain-containing protein</fullName>
    </recommendedName>
</protein>
<dbReference type="Gene3D" id="1.20.1640.10">
    <property type="entry name" value="Multidrug efflux transporter AcrB transmembrane domain"/>
    <property type="match status" value="2"/>
</dbReference>
<evidence type="ECO:0000256" key="7">
    <source>
        <dbReference type="SAM" id="Phobius"/>
    </source>
</evidence>
<dbReference type="Proteomes" id="UP001176961">
    <property type="component" value="Unassembled WGS sequence"/>
</dbReference>
<evidence type="ECO:0000256" key="6">
    <source>
        <dbReference type="ARBA" id="ARBA00038046"/>
    </source>
</evidence>
<gene>
    <name evidence="9" type="ORF">CYNAS_LOCUS3485</name>
</gene>
<feature type="transmembrane region" description="Helical" evidence="7">
    <location>
        <begin position="863"/>
        <end position="880"/>
    </location>
</feature>
<feature type="transmembrane region" description="Helical" evidence="7">
    <location>
        <begin position="35"/>
        <end position="55"/>
    </location>
</feature>
<keyword evidence="3 7" id="KW-1133">Transmembrane helix</keyword>
<dbReference type="PANTHER" id="PTHR45951">
    <property type="entry name" value="PROTEIN DISPATCHED-RELATED"/>
    <property type="match status" value="1"/>
</dbReference>
<feature type="transmembrane region" description="Helical" evidence="7">
    <location>
        <begin position="517"/>
        <end position="541"/>
    </location>
</feature>
<proteinExistence type="inferred from homology"/>
<dbReference type="InterPro" id="IPR004869">
    <property type="entry name" value="MMPL_dom"/>
</dbReference>
<keyword evidence="10" id="KW-1185">Reference proteome</keyword>
<dbReference type="InterPro" id="IPR000731">
    <property type="entry name" value="SSD"/>
</dbReference>
<keyword evidence="4 7" id="KW-0472">Membrane</keyword>
<comment type="similarity">
    <text evidence="6">Belongs to the dispatched family.</text>
</comment>
<feature type="transmembrane region" description="Helical" evidence="7">
    <location>
        <begin position="832"/>
        <end position="851"/>
    </location>
</feature>
<evidence type="ECO:0000313" key="10">
    <source>
        <dbReference type="Proteomes" id="UP001176961"/>
    </source>
</evidence>
<evidence type="ECO:0000256" key="4">
    <source>
        <dbReference type="ARBA" id="ARBA00023136"/>
    </source>
</evidence>
<dbReference type="GO" id="GO:0022857">
    <property type="term" value="F:transmembrane transporter activity"/>
    <property type="evidence" value="ECO:0007669"/>
    <property type="project" value="TreeGrafter"/>
</dbReference>
<feature type="transmembrane region" description="Helical" evidence="7">
    <location>
        <begin position="429"/>
        <end position="449"/>
    </location>
</feature>
<evidence type="ECO:0000256" key="2">
    <source>
        <dbReference type="ARBA" id="ARBA00022692"/>
    </source>
</evidence>
<dbReference type="PANTHER" id="PTHR45951:SF3">
    <property type="entry name" value="PROTEIN DISPATCHED"/>
    <property type="match status" value="1"/>
</dbReference>
<dbReference type="AlphaFoldDB" id="A0AA36GEK4"/>
<dbReference type="EMBL" id="CATQJL010000001">
    <property type="protein sequence ID" value="CAJ0591502.1"/>
    <property type="molecule type" value="Genomic_DNA"/>
</dbReference>
<evidence type="ECO:0000256" key="1">
    <source>
        <dbReference type="ARBA" id="ARBA00004141"/>
    </source>
</evidence>
<dbReference type="SUPFAM" id="SSF82866">
    <property type="entry name" value="Multidrug efflux transporter AcrB transmembrane domain"/>
    <property type="match status" value="2"/>
</dbReference>
<feature type="transmembrane region" description="Helical" evidence="7">
    <location>
        <begin position="397"/>
        <end position="417"/>
    </location>
</feature>
<dbReference type="PROSITE" id="PS50156">
    <property type="entry name" value="SSD"/>
    <property type="match status" value="1"/>
</dbReference>
<feature type="transmembrane region" description="Helical" evidence="7">
    <location>
        <begin position="933"/>
        <end position="959"/>
    </location>
</feature>
<feature type="transmembrane region" description="Helical" evidence="7">
    <location>
        <begin position="807"/>
        <end position="825"/>
    </location>
</feature>
<feature type="transmembrane region" description="Helical" evidence="7">
    <location>
        <begin position="901"/>
        <end position="921"/>
    </location>
</feature>
<dbReference type="GO" id="GO:0007224">
    <property type="term" value="P:smoothened signaling pathway"/>
    <property type="evidence" value="ECO:0007669"/>
    <property type="project" value="TreeGrafter"/>
</dbReference>
<name>A0AA36GEK4_CYLNA</name>
<keyword evidence="2 7" id="KW-0812">Transmembrane</keyword>
<accession>A0AA36GEK4</accession>
<dbReference type="Pfam" id="PF03176">
    <property type="entry name" value="MMPL"/>
    <property type="match status" value="1"/>
</dbReference>
<dbReference type="GO" id="GO:0016020">
    <property type="term" value="C:membrane"/>
    <property type="evidence" value="ECO:0007669"/>
    <property type="project" value="UniProtKB-SubCell"/>
</dbReference>
<evidence type="ECO:0000256" key="5">
    <source>
        <dbReference type="ARBA" id="ARBA00023180"/>
    </source>
</evidence>
<evidence type="ECO:0000256" key="3">
    <source>
        <dbReference type="ARBA" id="ARBA00022989"/>
    </source>
</evidence>
<comment type="caution">
    <text evidence="9">The sequence shown here is derived from an EMBL/GenBank/DDBJ whole genome shotgun (WGS) entry which is preliminary data.</text>
</comment>
<feature type="domain" description="SSD" evidence="8">
    <location>
        <begin position="397"/>
        <end position="541"/>
    </location>
</feature>
<sequence length="969" mass="108858">MDKLHTSQDDGKLAQMRSAICSRYFNIVLGHPWKVILTTLTVSFILVAISISFHYDIFDFDPTTGFETRGTALANARLTLDAIKRTTDLYEKLRTAASKEEIMQAKKILEKTRRRRQAKTFKIDQSAVEKVVYSNGSGIYSYTRLRKMENFTTTTTLEPISIDYNDYGVDSAPNKRQIDIDPCIQYSAVGTFVPYHDLEFLAKIILEVEDNKLFTLEVFRKMCEVDKVIDAVVEKSVHKPVTTRAKYSFNLPHYSNCLNFTTPNKCSALNQPDIDYLKNAVQRCRKDPSLNSCKTPLMGQVLNYLLPQSESDSKHVAIVLKVPLHGKGNNDMEFYNDLLSSLRNHFSKPIILKGAHFNLKEDEFLNALSNDTKLAFISAALVLLCFLLYSRSIFYTFIIALIIMLSMGVAFFFYAVILKIRFFTALNTLALALMIAVGADDAFLLMVYYRKYKKLKEEPYQVGEPYVPLYKEHDRIIRAIRSSLQHSLASMFVTSATTAVAFISNLTSNIIVLRCFGVYACLTVMVNFVLVVSLLPSTMVITCTERQRKFLPQIDIASKFSHMIYTSRIVILTAGVSAALVAFIIVFVNPGLPMPRYNPAKMLRNSHPYEWYANNAHLFNFEWHLNVKFTEHYIIGISPISDTTFFDPYKKYEPPTRTVALTFTKKDIEKIQVNIAMLVNKRFPDYKSWLDGFLSSNITCKNEEVINASCLRQFAAESYSPVFSDYAVTPSDGPIFDANYRLLGYFISTLSNETLALDFKVLEIVAQTIEANCKKMVAVGDLPIMCLTSSDLTKLYDVIATFSSSTLYSVIISVAASLLVVILCTRRLVLSLLAVAVVSGIILWTIGISIMTGWELSVVESTILILTIGLSFDFTLHMAVSYRDSKEILVEDRIRSCLSSAGRACMLGATTSILCGIPLIFGETAAFTQIGSLLIILGMTSLFGAVIVFPAALACWSTIRSQKVSSMRL</sequence>